<name>A0AAW3ADJ3_9TRYP</name>
<sequence>MKAMGTRQLCRRKPRLPHGASTLHAGQAHWRGLSRTTTAAGTSAEAARPATSLTSSLVSVSPSSTLACPHRFFWNPFVSATTGATSAMHGSVAERNAEQLAKRVEKVHHDAGLENERLLGACLDLLGMCSGNAAGSLPSNALDEVARDRIGVLVDVLLHDHHRTPAEQFDLVYTALCLPAAQHHRQVQRSLLVVLRSVVPETLYRVFESVNLFLLQDDEQSLRQRDVLMKFVHALLGELHVPDGLVEEEVLSVYVENMKAVFPVLATCPAWQVVERDAVTIALKAKLFALLSRLCAVLDEDKTGKVKLADLRSTAERVLRKGQASRLLEGAQADKDGKIAYPQLAALLTRPPLKKPAPVQSR</sequence>
<feature type="region of interest" description="Disordered" evidence="1">
    <location>
        <begin position="1"/>
        <end position="25"/>
    </location>
</feature>
<evidence type="ECO:0000313" key="3">
    <source>
        <dbReference type="Proteomes" id="UP001500131"/>
    </source>
</evidence>
<reference evidence="2 3" key="1">
    <citation type="submission" date="2024-02" db="EMBL/GenBank/DDBJ databases">
        <title>FIRST GENOME SEQUENCES OF Leishmania (Viannia) shawi, Leishmania (Viannia) lindenbergi AND Leishmania (Viannia) utingensis.</title>
        <authorList>
            <person name="Resadore F."/>
            <person name="Custodio M.G.F."/>
            <person name="Boite M.C."/>
            <person name="Cupolillo E."/>
            <person name="Ferreira G.E.M."/>
        </authorList>
    </citation>
    <scope>NUCLEOTIDE SEQUENCE [LARGE SCALE GENOMIC DNA]</scope>
    <source>
        <strain evidence="2 3">MHOM/BR/1966/M15733</strain>
    </source>
</reference>
<evidence type="ECO:0008006" key="4">
    <source>
        <dbReference type="Google" id="ProtNLM"/>
    </source>
</evidence>
<proteinExistence type="predicted"/>
<evidence type="ECO:0000256" key="1">
    <source>
        <dbReference type="SAM" id="MobiDB-lite"/>
    </source>
</evidence>
<dbReference type="Proteomes" id="UP001500131">
    <property type="component" value="Unassembled WGS sequence"/>
</dbReference>
<dbReference type="EMBL" id="JBAMZK010000026">
    <property type="protein sequence ID" value="KAL0503547.1"/>
    <property type="molecule type" value="Genomic_DNA"/>
</dbReference>
<dbReference type="AlphaFoldDB" id="A0AAW3ADJ3"/>
<protein>
    <recommendedName>
        <fullName evidence="4">EF-hand domain-containing protein</fullName>
    </recommendedName>
</protein>
<comment type="caution">
    <text evidence="2">The sequence shown here is derived from an EMBL/GenBank/DDBJ whole genome shotgun (WGS) entry which is preliminary data.</text>
</comment>
<evidence type="ECO:0000313" key="2">
    <source>
        <dbReference type="EMBL" id="KAL0503547.1"/>
    </source>
</evidence>
<gene>
    <name evidence="2" type="ORF">Q4I31_004296</name>
</gene>
<keyword evidence="3" id="KW-1185">Reference proteome</keyword>
<accession>A0AAW3ADJ3</accession>
<organism evidence="2 3">
    <name type="scientific">Leishmania lindenbergi</name>
    <dbReference type="NCBI Taxonomy" id="651832"/>
    <lineage>
        <taxon>Eukaryota</taxon>
        <taxon>Discoba</taxon>
        <taxon>Euglenozoa</taxon>
        <taxon>Kinetoplastea</taxon>
        <taxon>Metakinetoplastina</taxon>
        <taxon>Trypanosomatida</taxon>
        <taxon>Trypanosomatidae</taxon>
        <taxon>Leishmaniinae</taxon>
        <taxon>Leishmania</taxon>
    </lineage>
</organism>